<proteinExistence type="predicted"/>
<organism evidence="1">
    <name type="scientific">hydrothermal vent metagenome</name>
    <dbReference type="NCBI Taxonomy" id="652676"/>
    <lineage>
        <taxon>unclassified sequences</taxon>
        <taxon>metagenomes</taxon>
        <taxon>ecological metagenomes</taxon>
    </lineage>
</organism>
<evidence type="ECO:0000313" key="1">
    <source>
        <dbReference type="EMBL" id="VAW43104.1"/>
    </source>
</evidence>
<accession>A0A3B0WHT8</accession>
<gene>
    <name evidence="1" type="ORF">MNBD_CHLOROFLEXI01-4339</name>
</gene>
<protein>
    <submittedName>
        <fullName evidence="1">Uncharacterized protein</fullName>
    </submittedName>
</protein>
<reference evidence="1" key="1">
    <citation type="submission" date="2018-06" db="EMBL/GenBank/DDBJ databases">
        <authorList>
            <person name="Zhirakovskaya E."/>
        </authorList>
    </citation>
    <scope>NUCLEOTIDE SEQUENCE</scope>
</reference>
<sequence>MVAATLRLADLPQVPAGVHYDEAANGTLAAEIGLKGERPIFITSYTGKEVLFFYLAGG</sequence>
<dbReference type="EMBL" id="UOEU01001025">
    <property type="protein sequence ID" value="VAW43104.1"/>
    <property type="molecule type" value="Genomic_DNA"/>
</dbReference>
<feature type="non-terminal residue" evidence="1">
    <location>
        <position position="58"/>
    </location>
</feature>
<name>A0A3B0WHT8_9ZZZZ</name>
<dbReference type="AlphaFoldDB" id="A0A3B0WHT8"/>